<keyword evidence="4" id="KW-1185">Reference proteome</keyword>
<dbReference type="GO" id="GO:0016831">
    <property type="term" value="F:carboxy-lyase activity"/>
    <property type="evidence" value="ECO:0007669"/>
    <property type="project" value="InterPro"/>
</dbReference>
<protein>
    <recommendedName>
        <fullName evidence="2">Amidohydrolase-related domain-containing protein</fullName>
    </recommendedName>
</protein>
<dbReference type="InterPro" id="IPR032465">
    <property type="entry name" value="ACMSD"/>
</dbReference>
<dbReference type="GO" id="GO:0019748">
    <property type="term" value="P:secondary metabolic process"/>
    <property type="evidence" value="ECO:0007669"/>
    <property type="project" value="TreeGrafter"/>
</dbReference>
<sequence length="407" mass="45439">MRTDWLVSVDDHIVEAPDVWIKRLPAKYKDIAPRVLRMPDGQDVWAYEDARWGVAGVSAVIGREKDDWSLAPVNYDSVHPSCYDPPARIEAMNTANILTMTNFPTFPRFCGQAFAEAKDKELGLLCVQAWNDHILEDWCGQYPGRFLPLAMVPMWDAKLAATEARRAIEKGARGIIFSENAATLGLPSIHNKDGYWEPLFEVANETGLPICMHIGSSSKIPTTADDAPSIIQVGGGPVINAIQCLWDWMFSGLFFAYPNLKIVLSEGQVGWIPYMLEWMDHALDRQRWARDGDFDADYASGKYTKREFKRKIVDPDVAPSTLFREHVFGCIMDDPVGIANIDRIGIDNVMMETDFPHSDGSWPDSLKLAHSQLAPLGEEGMYKVMVGNAARVFQFTPAEPPALSTNG</sequence>
<dbReference type="Proteomes" id="UP000094243">
    <property type="component" value="Unassembled WGS sequence"/>
</dbReference>
<dbReference type="InterPro" id="IPR006680">
    <property type="entry name" value="Amidohydro-rel"/>
</dbReference>
<evidence type="ECO:0000313" key="4">
    <source>
        <dbReference type="Proteomes" id="UP000094243"/>
    </source>
</evidence>
<reference evidence="4" key="1">
    <citation type="submission" date="2016-09" db="EMBL/GenBank/DDBJ databases">
        <authorList>
            <person name="Greninger A.L."/>
            <person name="Jerome K.R."/>
            <person name="Mcnair B."/>
            <person name="Wallis C."/>
            <person name="Fang F."/>
        </authorList>
    </citation>
    <scope>NUCLEOTIDE SEQUENCE [LARGE SCALE GENOMIC DNA]</scope>
    <source>
        <strain evidence="4">M7</strain>
    </source>
</reference>
<evidence type="ECO:0000256" key="1">
    <source>
        <dbReference type="ARBA" id="ARBA00023239"/>
    </source>
</evidence>
<dbReference type="PANTHER" id="PTHR21240:SF28">
    <property type="entry name" value="ISO-OROTATE DECARBOXYLASE (EUROFUNG)"/>
    <property type="match status" value="1"/>
</dbReference>
<proteinExistence type="predicted"/>
<comment type="caution">
    <text evidence="3">The sequence shown here is derived from an EMBL/GenBank/DDBJ whole genome shotgun (WGS) entry which is preliminary data.</text>
</comment>
<keyword evidence="1" id="KW-0456">Lyase</keyword>
<dbReference type="GO" id="GO:0005737">
    <property type="term" value="C:cytoplasm"/>
    <property type="evidence" value="ECO:0007669"/>
    <property type="project" value="TreeGrafter"/>
</dbReference>
<dbReference type="SUPFAM" id="SSF51556">
    <property type="entry name" value="Metallo-dependent hydrolases"/>
    <property type="match status" value="1"/>
</dbReference>
<dbReference type="GO" id="GO:0016787">
    <property type="term" value="F:hydrolase activity"/>
    <property type="evidence" value="ECO:0007669"/>
    <property type="project" value="InterPro"/>
</dbReference>
<gene>
    <name evidence="3" type="ORF">BHQ17_01550</name>
</gene>
<dbReference type="Gene3D" id="3.20.20.140">
    <property type="entry name" value="Metal-dependent hydrolases"/>
    <property type="match status" value="1"/>
</dbReference>
<accession>A0A1E3S2I0</accession>
<name>A0A1E3S2I0_9MYCO</name>
<feature type="domain" description="Amidohydrolase-related" evidence="2">
    <location>
        <begin position="79"/>
        <end position="395"/>
    </location>
</feature>
<evidence type="ECO:0000259" key="2">
    <source>
        <dbReference type="Pfam" id="PF04909"/>
    </source>
</evidence>
<dbReference type="InterPro" id="IPR032466">
    <property type="entry name" value="Metal_Hydrolase"/>
</dbReference>
<evidence type="ECO:0000313" key="3">
    <source>
        <dbReference type="EMBL" id="ODQ96385.1"/>
    </source>
</evidence>
<dbReference type="PANTHER" id="PTHR21240">
    <property type="entry name" value="2-AMINO-3-CARBOXYLMUCONATE-6-SEMIALDEHYDE DECARBOXYLASE"/>
    <property type="match status" value="1"/>
</dbReference>
<dbReference type="AlphaFoldDB" id="A0A1E3S2I0"/>
<organism evidence="3 4">
    <name type="scientific">Mycolicibacterium holsaticum</name>
    <dbReference type="NCBI Taxonomy" id="152142"/>
    <lineage>
        <taxon>Bacteria</taxon>
        <taxon>Bacillati</taxon>
        <taxon>Actinomycetota</taxon>
        <taxon>Actinomycetes</taxon>
        <taxon>Mycobacteriales</taxon>
        <taxon>Mycobacteriaceae</taxon>
        <taxon>Mycolicibacterium</taxon>
    </lineage>
</organism>
<dbReference type="Pfam" id="PF04909">
    <property type="entry name" value="Amidohydro_2"/>
    <property type="match status" value="1"/>
</dbReference>
<dbReference type="EMBL" id="MIGZ01000004">
    <property type="protein sequence ID" value="ODQ96385.1"/>
    <property type="molecule type" value="Genomic_DNA"/>
</dbReference>